<gene>
    <name evidence="2" type="ORF">TKV_c07410</name>
</gene>
<keyword evidence="1" id="KW-0812">Transmembrane</keyword>
<proteinExistence type="predicted"/>
<accession>A0A097AQ16</accession>
<evidence type="ECO:0000313" key="3">
    <source>
        <dbReference type="Proteomes" id="UP000029669"/>
    </source>
</evidence>
<protein>
    <submittedName>
        <fullName evidence="2">Uncharacterized protein</fullName>
    </submittedName>
</protein>
<dbReference type="KEGG" id="tki:TKV_c07410"/>
<evidence type="ECO:0000313" key="2">
    <source>
        <dbReference type="EMBL" id="AIS51924.1"/>
    </source>
</evidence>
<keyword evidence="1" id="KW-0472">Membrane</keyword>
<feature type="transmembrane region" description="Helical" evidence="1">
    <location>
        <begin position="64"/>
        <end position="82"/>
    </location>
</feature>
<dbReference type="HOGENOM" id="CLU_2541483_0_0_9"/>
<organism evidence="2 3">
    <name type="scientific">Thermoanaerobacter kivui</name>
    <name type="common">Acetogenium kivui</name>
    <dbReference type="NCBI Taxonomy" id="2325"/>
    <lineage>
        <taxon>Bacteria</taxon>
        <taxon>Bacillati</taxon>
        <taxon>Bacillota</taxon>
        <taxon>Clostridia</taxon>
        <taxon>Thermoanaerobacterales</taxon>
        <taxon>Thermoanaerobacteraceae</taxon>
        <taxon>Thermoanaerobacter</taxon>
    </lineage>
</organism>
<sequence>MLLNFIKGAEKIKLFMGKSRYKNNITHLGGDTLKKAIKFKKRRDIDALLNLKKQVRLSSLQTKLSLMIIIIVISSLALSGYIF</sequence>
<evidence type="ECO:0000256" key="1">
    <source>
        <dbReference type="SAM" id="Phobius"/>
    </source>
</evidence>
<keyword evidence="1" id="KW-1133">Transmembrane helix</keyword>
<dbReference type="STRING" id="2325.TKV_c07410"/>
<reference evidence="3" key="1">
    <citation type="journal article" date="2015" name="Genome Announc.">
        <title>Whole-Genome Sequences of 80 Environmental and Clinical Isolates of Burkholderia pseudomallei.</title>
        <authorList>
            <person name="Johnson S.L."/>
            <person name="Baker A.L."/>
            <person name="Chain P.S."/>
            <person name="Currie B.J."/>
            <person name="Daligault H.E."/>
            <person name="Davenport K.W."/>
            <person name="Davis C.B."/>
            <person name="Inglis T.J."/>
            <person name="Kaestli M."/>
            <person name="Koren S."/>
            <person name="Mayo M."/>
            <person name="Merritt A.J."/>
            <person name="Price E.P."/>
            <person name="Sarovich D.S."/>
            <person name="Warner J."/>
            <person name="Rosovitz M.J."/>
        </authorList>
    </citation>
    <scope>NUCLEOTIDE SEQUENCE [LARGE SCALE GENOMIC DNA]</scope>
    <source>
        <strain evidence="3">DSM 2030</strain>
    </source>
</reference>
<dbReference type="Proteomes" id="UP000029669">
    <property type="component" value="Chromosome"/>
</dbReference>
<dbReference type="AlphaFoldDB" id="A0A097AQ16"/>
<dbReference type="EMBL" id="CP009170">
    <property type="protein sequence ID" value="AIS51924.1"/>
    <property type="molecule type" value="Genomic_DNA"/>
</dbReference>
<name>A0A097AQ16_THEKI</name>
<keyword evidence="3" id="KW-1185">Reference proteome</keyword>